<proteinExistence type="inferred from homology"/>
<keyword evidence="7 10" id="KW-1133">Transmembrane helix</keyword>
<dbReference type="NCBIfam" id="TIGR00739">
    <property type="entry name" value="yajC"/>
    <property type="match status" value="1"/>
</dbReference>
<evidence type="ECO:0000313" key="11">
    <source>
        <dbReference type="EMBL" id="KGM97044.1"/>
    </source>
</evidence>
<evidence type="ECO:0000313" key="12">
    <source>
        <dbReference type="Proteomes" id="UP000030012"/>
    </source>
</evidence>
<keyword evidence="6" id="KW-0653">Protein transport</keyword>
<evidence type="ECO:0000256" key="6">
    <source>
        <dbReference type="ARBA" id="ARBA00022927"/>
    </source>
</evidence>
<dbReference type="AlphaFoldDB" id="A0A0A0I6I1"/>
<evidence type="ECO:0000256" key="4">
    <source>
        <dbReference type="ARBA" id="ARBA00022475"/>
    </source>
</evidence>
<feature type="transmembrane region" description="Helical" evidence="10">
    <location>
        <begin position="6"/>
        <end position="25"/>
    </location>
</feature>
<evidence type="ECO:0000256" key="9">
    <source>
        <dbReference type="ARBA" id="ARBA00023136"/>
    </source>
</evidence>
<keyword evidence="4" id="KW-1003">Cell membrane</keyword>
<organism evidence="11 12">
    <name type="scientific">Clostridium novyi A str. 4552</name>
    <dbReference type="NCBI Taxonomy" id="1444289"/>
    <lineage>
        <taxon>Bacteria</taxon>
        <taxon>Bacillati</taxon>
        <taxon>Bacillota</taxon>
        <taxon>Clostridia</taxon>
        <taxon>Eubacteriales</taxon>
        <taxon>Clostridiaceae</taxon>
        <taxon>Clostridium</taxon>
    </lineage>
</organism>
<evidence type="ECO:0000256" key="2">
    <source>
        <dbReference type="ARBA" id="ARBA00006742"/>
    </source>
</evidence>
<dbReference type="EMBL" id="JENJ01000015">
    <property type="protein sequence ID" value="KGM97044.1"/>
    <property type="molecule type" value="Genomic_DNA"/>
</dbReference>
<reference evidence="11 12" key="1">
    <citation type="submission" date="2014-01" db="EMBL/GenBank/DDBJ databases">
        <title>Plasmidome dynamics in the species complex Clostridium novyi sensu lato converts strains of independent lineages into distinctly different pathogens.</title>
        <authorList>
            <person name="Skarin H."/>
            <person name="Segerman B."/>
        </authorList>
    </citation>
    <scope>NUCLEOTIDE SEQUENCE [LARGE SCALE GENOMIC DNA]</scope>
    <source>
        <strain evidence="11 12">4552</strain>
    </source>
</reference>
<dbReference type="PANTHER" id="PTHR33909:SF1">
    <property type="entry name" value="SEC TRANSLOCON ACCESSORY COMPLEX SUBUNIT YAJC"/>
    <property type="match status" value="1"/>
</dbReference>
<evidence type="ECO:0000256" key="10">
    <source>
        <dbReference type="SAM" id="Phobius"/>
    </source>
</evidence>
<keyword evidence="8" id="KW-0811">Translocation</keyword>
<dbReference type="OrthoDB" id="9800132at2"/>
<dbReference type="PRINTS" id="PR01853">
    <property type="entry name" value="YAJCTRNLCASE"/>
</dbReference>
<keyword evidence="9 10" id="KW-0472">Membrane</keyword>
<dbReference type="RefSeq" id="WP_039254061.1">
    <property type="nucleotide sequence ID" value="NZ_JENJ01000015.1"/>
</dbReference>
<dbReference type="GO" id="GO:0005886">
    <property type="term" value="C:plasma membrane"/>
    <property type="evidence" value="ECO:0007669"/>
    <property type="project" value="UniProtKB-SubCell"/>
</dbReference>
<keyword evidence="3" id="KW-0813">Transport</keyword>
<evidence type="ECO:0000256" key="5">
    <source>
        <dbReference type="ARBA" id="ARBA00022692"/>
    </source>
</evidence>
<dbReference type="InterPro" id="IPR003849">
    <property type="entry name" value="Preprotein_translocase_YajC"/>
</dbReference>
<name>A0A0A0I6I1_CLONO</name>
<dbReference type="GO" id="GO:0015031">
    <property type="term" value="P:protein transport"/>
    <property type="evidence" value="ECO:0007669"/>
    <property type="project" value="UniProtKB-KW"/>
</dbReference>
<evidence type="ECO:0000256" key="8">
    <source>
        <dbReference type="ARBA" id="ARBA00023010"/>
    </source>
</evidence>
<accession>A0A0A0I6I1</accession>
<evidence type="ECO:0000256" key="3">
    <source>
        <dbReference type="ARBA" id="ARBA00022448"/>
    </source>
</evidence>
<comment type="similarity">
    <text evidence="2">Belongs to the YajC family.</text>
</comment>
<dbReference type="PANTHER" id="PTHR33909">
    <property type="entry name" value="SEC TRANSLOCON ACCESSORY COMPLEX SUBUNIT YAJC"/>
    <property type="match status" value="1"/>
</dbReference>
<keyword evidence="5 10" id="KW-0812">Transmembrane</keyword>
<dbReference type="Proteomes" id="UP000030012">
    <property type="component" value="Unassembled WGS sequence"/>
</dbReference>
<evidence type="ECO:0000256" key="7">
    <source>
        <dbReference type="ARBA" id="ARBA00022989"/>
    </source>
</evidence>
<evidence type="ECO:0000256" key="1">
    <source>
        <dbReference type="ARBA" id="ARBA00004162"/>
    </source>
</evidence>
<gene>
    <name evidence="11" type="ORF">Z968_04885</name>
</gene>
<protein>
    <submittedName>
        <fullName evidence="11">Preprotein translocase subunit YajC</fullName>
    </submittedName>
</protein>
<sequence>MQKSLVSVVIPFIFMIAIFYGVVLIPEKKRKAKYKSMLDNLKVNDEIITRGGIVGKIERIHEDFFIISTGPDKVRLKLTKNGVGIVVDKEEENK</sequence>
<comment type="caution">
    <text evidence="11">The sequence shown here is derived from an EMBL/GenBank/DDBJ whole genome shotgun (WGS) entry which is preliminary data.</text>
</comment>
<dbReference type="Pfam" id="PF02699">
    <property type="entry name" value="YajC"/>
    <property type="match status" value="1"/>
</dbReference>
<comment type="subcellular location">
    <subcellularLocation>
        <location evidence="1">Cell membrane</location>
        <topology evidence="1">Single-pass membrane protein</topology>
    </subcellularLocation>
</comment>
<dbReference type="SMART" id="SM01323">
    <property type="entry name" value="YajC"/>
    <property type="match status" value="1"/>
</dbReference>